<reference evidence="3" key="2">
    <citation type="submission" date="2025-04" db="UniProtKB">
        <authorList>
            <consortium name="RefSeq"/>
        </authorList>
    </citation>
    <scope>IDENTIFICATION</scope>
    <source>
        <strain evidence="3">DH4</strain>
        <tissue evidence="3">Whole body</tissue>
    </source>
</reference>
<gene>
    <name evidence="3" type="primary">LOC100576617</name>
</gene>
<accession>A0A7M7G9R8</accession>
<proteinExistence type="predicted"/>
<protein>
    <submittedName>
        <fullName evidence="3">Uncharacterized protein LOC100576617 isoform X2</fullName>
    </submittedName>
</protein>
<dbReference type="Proteomes" id="UP000005203">
    <property type="component" value="Linkage group LG13"/>
</dbReference>
<accession>A0A8B6XUV1</accession>
<dbReference type="KEGG" id="ame:100576617"/>
<evidence type="ECO:0000313" key="2">
    <source>
        <dbReference type="Proteomes" id="UP000005203"/>
    </source>
</evidence>
<organism evidence="1">
    <name type="scientific">Apis mellifera</name>
    <name type="common">Honeybee</name>
    <dbReference type="NCBI Taxonomy" id="7460"/>
    <lineage>
        <taxon>Eukaryota</taxon>
        <taxon>Metazoa</taxon>
        <taxon>Ecdysozoa</taxon>
        <taxon>Arthropoda</taxon>
        <taxon>Hexapoda</taxon>
        <taxon>Insecta</taxon>
        <taxon>Pterygota</taxon>
        <taxon>Neoptera</taxon>
        <taxon>Endopterygota</taxon>
        <taxon>Hymenoptera</taxon>
        <taxon>Apocrita</taxon>
        <taxon>Aculeata</taxon>
        <taxon>Apoidea</taxon>
        <taxon>Anthophila</taxon>
        <taxon>Apidae</taxon>
        <taxon>Apis</taxon>
    </lineage>
</organism>
<name>A0A7M7G9R8_APIME</name>
<evidence type="ECO:0000313" key="3">
    <source>
        <dbReference type="RefSeq" id="XP_003250395.2"/>
    </source>
</evidence>
<dbReference type="GeneID" id="100576617"/>
<sequence>MPRSCPRSDEETKWQVTRRLTSVEELATDDNGAPETITSSSRLVRRPIRIIDSLLSRRNSQMSNTRRESIFRKYFDQTEDREWARYRRFLPCYFLEIKEAVLAFRIFREALMTTTWCYHRR</sequence>
<keyword evidence="2" id="KW-1185">Reference proteome</keyword>
<reference evidence="1" key="1">
    <citation type="submission" date="2021-01" db="UniProtKB">
        <authorList>
            <consortium name="EnsemblMetazoa"/>
        </authorList>
    </citation>
    <scope>IDENTIFICATION</scope>
    <source>
        <strain evidence="1">DH4</strain>
    </source>
</reference>
<evidence type="ECO:0000313" key="1">
    <source>
        <dbReference type="EnsemblMetazoa" id="XP_003250395"/>
    </source>
</evidence>
<dbReference type="EnsemblMetazoa" id="XM_003250347">
    <property type="protein sequence ID" value="XP_003250395"/>
    <property type="gene ID" value="LOC100576617"/>
</dbReference>
<dbReference type="RefSeq" id="XP_003250395.2">
    <property type="nucleotide sequence ID" value="XM_003250347.4"/>
</dbReference>
<dbReference type="AlphaFoldDB" id="A0A7M7G9R8"/>